<organism evidence="2 3">
    <name type="scientific">Ricinus communis</name>
    <name type="common">Castor bean</name>
    <dbReference type="NCBI Taxonomy" id="3988"/>
    <lineage>
        <taxon>Eukaryota</taxon>
        <taxon>Viridiplantae</taxon>
        <taxon>Streptophyta</taxon>
        <taxon>Embryophyta</taxon>
        <taxon>Tracheophyta</taxon>
        <taxon>Spermatophyta</taxon>
        <taxon>Magnoliopsida</taxon>
        <taxon>eudicotyledons</taxon>
        <taxon>Gunneridae</taxon>
        <taxon>Pentapetalae</taxon>
        <taxon>rosids</taxon>
        <taxon>fabids</taxon>
        <taxon>Malpighiales</taxon>
        <taxon>Euphorbiaceae</taxon>
        <taxon>Acalyphoideae</taxon>
        <taxon>Acalypheae</taxon>
        <taxon>Ricinus</taxon>
    </lineage>
</organism>
<accession>B9TDH8</accession>
<dbReference type="EMBL" id="EQ978229">
    <property type="protein sequence ID" value="EEF26085.1"/>
    <property type="molecule type" value="Genomic_DNA"/>
</dbReference>
<name>B9TDH8_RICCO</name>
<proteinExistence type="predicted"/>
<protein>
    <submittedName>
        <fullName evidence="2">Uncharacterized protein</fullName>
    </submittedName>
</protein>
<gene>
    <name evidence="2" type="ORF">RCOM_1851920</name>
</gene>
<dbReference type="AlphaFoldDB" id="B9TDH8"/>
<keyword evidence="3" id="KW-1185">Reference proteome</keyword>
<dbReference type="Proteomes" id="UP000008311">
    <property type="component" value="Unassembled WGS sequence"/>
</dbReference>
<evidence type="ECO:0000313" key="2">
    <source>
        <dbReference type="EMBL" id="EEF26085.1"/>
    </source>
</evidence>
<dbReference type="InParanoid" id="B9TDH8"/>
<sequence length="102" mass="10752">MARNARLRARQTAALARMEQALAEAPAPDHPLAGWFEPAPPPPLIRGRAAPRPEGRAARHRLAVAANRSTLPLPIQRSGDQPETGGGIGHSRACSGTTGIRV</sequence>
<feature type="region of interest" description="Disordered" evidence="1">
    <location>
        <begin position="22"/>
        <end position="102"/>
    </location>
</feature>
<evidence type="ECO:0000313" key="3">
    <source>
        <dbReference type="Proteomes" id="UP000008311"/>
    </source>
</evidence>
<reference evidence="3" key="1">
    <citation type="journal article" date="2010" name="Nat. Biotechnol.">
        <title>Draft genome sequence of the oilseed species Ricinus communis.</title>
        <authorList>
            <person name="Chan A.P."/>
            <person name="Crabtree J."/>
            <person name="Zhao Q."/>
            <person name="Lorenzi H."/>
            <person name="Orvis J."/>
            <person name="Puiu D."/>
            <person name="Melake-Berhan A."/>
            <person name="Jones K.M."/>
            <person name="Redman J."/>
            <person name="Chen G."/>
            <person name="Cahoon E.B."/>
            <person name="Gedil M."/>
            <person name="Stanke M."/>
            <person name="Haas B.J."/>
            <person name="Wortman J.R."/>
            <person name="Fraser-Liggett C.M."/>
            <person name="Ravel J."/>
            <person name="Rabinowicz P.D."/>
        </authorList>
    </citation>
    <scope>NUCLEOTIDE SEQUENCE [LARGE SCALE GENOMIC DNA]</scope>
    <source>
        <strain evidence="3">cv. Hale</strain>
    </source>
</reference>
<evidence type="ECO:0000256" key="1">
    <source>
        <dbReference type="SAM" id="MobiDB-lite"/>
    </source>
</evidence>